<dbReference type="CDD" id="cd00198">
    <property type="entry name" value="vWFA"/>
    <property type="match status" value="1"/>
</dbReference>
<evidence type="ECO:0000256" key="1">
    <source>
        <dbReference type="SAM" id="MobiDB-lite"/>
    </source>
</evidence>
<accession>A0ABP6ZKK1</accession>
<evidence type="ECO:0000313" key="4">
    <source>
        <dbReference type="Proteomes" id="UP001501490"/>
    </source>
</evidence>
<dbReference type="SUPFAM" id="SSF53300">
    <property type="entry name" value="vWA-like"/>
    <property type="match status" value="1"/>
</dbReference>
<sequence length="683" mass="75738">MPERPGPHGRFRYGPWRGGADPLAPPYDVREAVDRIGEEVLADGNLRDALQRLMREGLDGRGGLDKLLERVRKLRAAARRRGDLGGALDQIRAALDQALAAEQETLAGEEGDDARLAEMELATVPDDTAGAVRALNDYDWHSPEARRLYQSIQDMLRRETLGSQFAGMKEALENPDSAAMQAVKDMLADLNSLLAAHARQEDTTDQFADFMAKHGDFFPENPENVEELIDALARQQAAAQRMMASLSPEQREQLAQLMSQALADADLASEMAQLADNLRALRPGLDRESPVQMRGDGPPLGYGEAVEAVAEIADLEALQAQLSQNYAGSTLDDVDVELVERRLGAGAARELEGLRELERELEQQGYLQRGDDGLRLTPRAVRRLGQTALRRVFAQIEATGHGDHDDHRTGSADEPTGLTRPWVFGDELPIDAPRTVSNALRRSGVRFDARTRPELRMTRPELRMTRPELVEGHTPALTLTVEDFEVTETERRTGAAVALCVDLSFSMVQDGRWGPMKQTSLALSHLIETRYRQDALQVIGFNRFARRLSPVELAEVEPEWIQGTNLQHALMLASRHLRRHPDAEPVVLVITDGEPTAHLAGDGSAVFHWPSTPETIRETIREVDELARYGATINTFMLGEDPGLARFVDALARRCGGRVFTPDIGRLGEYVVADYLRARRGRR</sequence>
<proteinExistence type="predicted"/>
<feature type="domain" description="VWFA" evidence="2">
    <location>
        <begin position="494"/>
        <end position="676"/>
    </location>
</feature>
<dbReference type="Proteomes" id="UP001501490">
    <property type="component" value="Unassembled WGS sequence"/>
</dbReference>
<organism evidence="3 4">
    <name type="scientific">Microlunatus ginsengisoli</name>
    <dbReference type="NCBI Taxonomy" id="363863"/>
    <lineage>
        <taxon>Bacteria</taxon>
        <taxon>Bacillati</taxon>
        <taxon>Actinomycetota</taxon>
        <taxon>Actinomycetes</taxon>
        <taxon>Propionibacteriales</taxon>
        <taxon>Propionibacteriaceae</taxon>
        <taxon>Microlunatus</taxon>
    </lineage>
</organism>
<dbReference type="SMART" id="SM00327">
    <property type="entry name" value="VWA"/>
    <property type="match status" value="1"/>
</dbReference>
<dbReference type="EMBL" id="BAABAB010000007">
    <property type="protein sequence ID" value="GAA3611877.1"/>
    <property type="molecule type" value="Genomic_DNA"/>
</dbReference>
<comment type="caution">
    <text evidence="3">The sequence shown here is derived from an EMBL/GenBank/DDBJ whole genome shotgun (WGS) entry which is preliminary data.</text>
</comment>
<reference evidence="4" key="1">
    <citation type="journal article" date="2019" name="Int. J. Syst. Evol. Microbiol.">
        <title>The Global Catalogue of Microorganisms (GCM) 10K type strain sequencing project: providing services to taxonomists for standard genome sequencing and annotation.</title>
        <authorList>
            <consortium name="The Broad Institute Genomics Platform"/>
            <consortium name="The Broad Institute Genome Sequencing Center for Infectious Disease"/>
            <person name="Wu L."/>
            <person name="Ma J."/>
        </authorList>
    </citation>
    <scope>NUCLEOTIDE SEQUENCE [LARGE SCALE GENOMIC DNA]</scope>
    <source>
        <strain evidence="4">JCM 16929</strain>
    </source>
</reference>
<dbReference type="InterPro" id="IPR036465">
    <property type="entry name" value="vWFA_dom_sf"/>
</dbReference>
<evidence type="ECO:0000259" key="2">
    <source>
        <dbReference type="SMART" id="SM00327"/>
    </source>
</evidence>
<feature type="compositionally biased region" description="Basic and acidic residues" evidence="1">
    <location>
        <begin position="400"/>
        <end position="411"/>
    </location>
</feature>
<protein>
    <submittedName>
        <fullName evidence="3">VWA domain-containing protein</fullName>
    </submittedName>
</protein>
<gene>
    <name evidence="3" type="ORF">GCM10022236_12080</name>
</gene>
<keyword evidence="4" id="KW-1185">Reference proteome</keyword>
<dbReference type="RefSeq" id="WP_344802385.1">
    <property type="nucleotide sequence ID" value="NZ_BAABAB010000007.1"/>
</dbReference>
<evidence type="ECO:0000313" key="3">
    <source>
        <dbReference type="EMBL" id="GAA3611877.1"/>
    </source>
</evidence>
<feature type="region of interest" description="Disordered" evidence="1">
    <location>
        <begin position="397"/>
        <end position="420"/>
    </location>
</feature>
<name>A0ABP6ZKK1_9ACTN</name>
<dbReference type="InterPro" id="IPR002035">
    <property type="entry name" value="VWF_A"/>
</dbReference>
<dbReference type="Gene3D" id="3.40.50.410">
    <property type="entry name" value="von Willebrand factor, type A domain"/>
    <property type="match status" value="1"/>
</dbReference>